<dbReference type="GeneID" id="71998434"/>
<comment type="caution">
    <text evidence="1">The sequence shown here is derived from an EMBL/GenBank/DDBJ whole genome shotgun (WGS) entry which is preliminary data.</text>
</comment>
<gene>
    <name evidence="1" type="ORF">C8Q71DRAFT_308068</name>
</gene>
<keyword evidence="2" id="KW-1185">Reference proteome</keyword>
<reference evidence="1 2" key="1">
    <citation type="journal article" date="2021" name="Environ. Microbiol.">
        <title>Gene family expansions and transcriptome signatures uncover fungal adaptations to wood decay.</title>
        <authorList>
            <person name="Hage H."/>
            <person name="Miyauchi S."/>
            <person name="Viragh M."/>
            <person name="Drula E."/>
            <person name="Min B."/>
            <person name="Chaduli D."/>
            <person name="Navarro D."/>
            <person name="Favel A."/>
            <person name="Norest M."/>
            <person name="Lesage-Meessen L."/>
            <person name="Balint B."/>
            <person name="Merenyi Z."/>
            <person name="de Eugenio L."/>
            <person name="Morin E."/>
            <person name="Martinez A.T."/>
            <person name="Baldrian P."/>
            <person name="Stursova M."/>
            <person name="Martinez M.J."/>
            <person name="Novotny C."/>
            <person name="Magnuson J.K."/>
            <person name="Spatafora J.W."/>
            <person name="Maurice S."/>
            <person name="Pangilinan J."/>
            <person name="Andreopoulos W."/>
            <person name="LaButti K."/>
            <person name="Hundley H."/>
            <person name="Na H."/>
            <person name="Kuo A."/>
            <person name="Barry K."/>
            <person name="Lipzen A."/>
            <person name="Henrissat B."/>
            <person name="Riley R."/>
            <person name="Ahrendt S."/>
            <person name="Nagy L.G."/>
            <person name="Grigoriev I.V."/>
            <person name="Martin F."/>
            <person name="Rosso M.N."/>
        </authorList>
    </citation>
    <scope>NUCLEOTIDE SEQUENCE [LARGE SCALE GENOMIC DNA]</scope>
    <source>
        <strain evidence="1 2">CIRM-BRFM 1785</strain>
    </source>
</reference>
<accession>A0ABQ8K2T2</accession>
<protein>
    <submittedName>
        <fullName evidence="1">Uncharacterized protein</fullName>
    </submittedName>
</protein>
<organism evidence="1 2">
    <name type="scientific">Rhodofomes roseus</name>
    <dbReference type="NCBI Taxonomy" id="34475"/>
    <lineage>
        <taxon>Eukaryota</taxon>
        <taxon>Fungi</taxon>
        <taxon>Dikarya</taxon>
        <taxon>Basidiomycota</taxon>
        <taxon>Agaricomycotina</taxon>
        <taxon>Agaricomycetes</taxon>
        <taxon>Polyporales</taxon>
        <taxon>Rhodofomes</taxon>
    </lineage>
</organism>
<evidence type="ECO:0000313" key="2">
    <source>
        <dbReference type="Proteomes" id="UP000814176"/>
    </source>
</evidence>
<proteinExistence type="predicted"/>
<sequence>MYFLPMPGLTARLKRLRDKNDASTPVLREPPGAATRGSRLHVKCSTTSLGISLPLAVTVSSTFGVENQVFLPRHCTIQSRDEEISDGSAFDFDVAYFYGDSNHTVSTTRDTDSFRSSRAKFVTDRSDKQVLVPLLAAHWCIQRRAEGFKTQGSDQSPAATPRPHLITLQDALARDDIRRRDEGFELALEMQTPRYRCATPFTPCVPGHGEITGLPTREGGPRLSSDIPTIPSAYSSGSWEEKLPIISDTISSPIDAQGLVIGGEAEASDTEGILDDHSSSSIDETSFMRMAAPLGW</sequence>
<evidence type="ECO:0000313" key="1">
    <source>
        <dbReference type="EMBL" id="KAH9831165.1"/>
    </source>
</evidence>
<dbReference type="RefSeq" id="XP_047774326.1">
    <property type="nucleotide sequence ID" value="XM_047917702.1"/>
</dbReference>
<dbReference type="EMBL" id="JADCUA010000027">
    <property type="protein sequence ID" value="KAH9831165.1"/>
    <property type="molecule type" value="Genomic_DNA"/>
</dbReference>
<name>A0ABQ8K2T2_9APHY</name>
<dbReference type="Proteomes" id="UP000814176">
    <property type="component" value="Unassembled WGS sequence"/>
</dbReference>